<gene>
    <name evidence="7" type="ORF">DNK47_00725</name>
</gene>
<feature type="transmembrane region" description="Helical" evidence="6">
    <location>
        <begin position="86"/>
        <end position="111"/>
    </location>
</feature>
<evidence type="ECO:0000313" key="7">
    <source>
        <dbReference type="EMBL" id="RAO95359.1"/>
    </source>
</evidence>
<dbReference type="EMBL" id="QKVO01000001">
    <property type="protein sequence ID" value="RAO95359.1"/>
    <property type="molecule type" value="Genomic_DNA"/>
</dbReference>
<dbReference type="Proteomes" id="UP000249762">
    <property type="component" value="Unassembled WGS sequence"/>
</dbReference>
<keyword evidence="4 6" id="KW-1133">Transmembrane helix</keyword>
<dbReference type="RefSeq" id="WP_112665019.1">
    <property type="nucleotide sequence ID" value="NZ_QKVO01000001.1"/>
</dbReference>
<feature type="transmembrane region" description="Helical" evidence="6">
    <location>
        <begin position="212"/>
        <end position="237"/>
    </location>
</feature>
<evidence type="ECO:0000313" key="8">
    <source>
        <dbReference type="Proteomes" id="UP000249762"/>
    </source>
</evidence>
<dbReference type="Pfam" id="PF03706">
    <property type="entry name" value="LPG_synthase_TM"/>
    <property type="match status" value="1"/>
</dbReference>
<name>A0A328PW48_9MOLU</name>
<evidence type="ECO:0000256" key="5">
    <source>
        <dbReference type="ARBA" id="ARBA00023136"/>
    </source>
</evidence>
<feature type="transmembrane region" description="Helical" evidence="6">
    <location>
        <begin position="291"/>
        <end position="314"/>
    </location>
</feature>
<accession>A0A328PW48</accession>
<evidence type="ECO:0000256" key="4">
    <source>
        <dbReference type="ARBA" id="ARBA00022989"/>
    </source>
</evidence>
<organism evidence="7 8">
    <name type="scientific">Mycoplasma wenyonii</name>
    <dbReference type="NCBI Taxonomy" id="65123"/>
    <lineage>
        <taxon>Bacteria</taxon>
        <taxon>Bacillati</taxon>
        <taxon>Mycoplasmatota</taxon>
        <taxon>Mollicutes</taxon>
        <taxon>Mycoplasmataceae</taxon>
        <taxon>Mycoplasma</taxon>
    </lineage>
</organism>
<keyword evidence="5 6" id="KW-0472">Membrane</keyword>
<keyword evidence="3 6" id="KW-0812">Transmembrane</keyword>
<dbReference type="OrthoDB" id="394179at2"/>
<reference evidence="8" key="1">
    <citation type="submission" date="2018-06" db="EMBL/GenBank/DDBJ databases">
        <authorList>
            <person name="Martinez Ocampo F."/>
            <person name="Quiroz Castaneda R.E."/>
            <person name="Rojas Lopez X."/>
        </authorList>
    </citation>
    <scope>NUCLEOTIDE SEQUENCE [LARGE SCALE GENOMIC DNA]</scope>
    <source>
        <strain evidence="8">INIFAP02</strain>
    </source>
</reference>
<feature type="transmembrane region" description="Helical" evidence="6">
    <location>
        <begin position="170"/>
        <end position="192"/>
    </location>
</feature>
<evidence type="ECO:0000256" key="3">
    <source>
        <dbReference type="ARBA" id="ARBA00022692"/>
    </source>
</evidence>
<sequence>MFNYNLENVQPSLFVPQPEPLRRKEKTNSNPLRAFSKLYQLNKKYFLNIWGILFLITVFLNLYFLQPIDWNKFHSVFFQNKQKGNSALTGVIVFGSLFFLINDLFLAKWAFSIYIPKNKRLKEKISKIEWLKLLSVTFFIRSITPFSIGSEPYIIFWLKKRGVSLRQSSAIVSSLTISWFLAQGIITWPSFIALQMNHNLVSPTRVDSKYSWAIVIGLIVDVVSTLFVFTISYCQWVHYAFGLIKLKLNYFFKFKNVVVLSKAELKHKYLDNKSFQRDFKRVFFNVTTIRALLVFTAQNLLNYALYALLAIVIIDDQNFINSFHIINISTTSNNFLPTPGSEGSIQFTIEKMNSLVSPEVNGVTAKTSNSDNSNSLKGVIFLWRWFQKYKPFLCSVAFLVVYFVVVKCRLAIFNKRLKEINRYKNISPELASWYTVNAPLTLP</sequence>
<dbReference type="GO" id="GO:0005886">
    <property type="term" value="C:plasma membrane"/>
    <property type="evidence" value="ECO:0007669"/>
    <property type="project" value="UniProtKB-SubCell"/>
</dbReference>
<protein>
    <submittedName>
        <fullName evidence="7">Uncharacterized protein</fullName>
    </submittedName>
</protein>
<keyword evidence="2" id="KW-1003">Cell membrane</keyword>
<feature type="transmembrane region" description="Helical" evidence="6">
    <location>
        <begin position="45"/>
        <end position="65"/>
    </location>
</feature>
<comment type="caution">
    <text evidence="7">The sequence shown here is derived from an EMBL/GenBank/DDBJ whole genome shotgun (WGS) entry which is preliminary data.</text>
</comment>
<dbReference type="InterPro" id="IPR022791">
    <property type="entry name" value="L-PG_synthase/AglD"/>
</dbReference>
<dbReference type="AlphaFoldDB" id="A0A328PW48"/>
<evidence type="ECO:0000256" key="2">
    <source>
        <dbReference type="ARBA" id="ARBA00022475"/>
    </source>
</evidence>
<proteinExistence type="predicted"/>
<evidence type="ECO:0000256" key="6">
    <source>
        <dbReference type="SAM" id="Phobius"/>
    </source>
</evidence>
<keyword evidence="8" id="KW-1185">Reference proteome</keyword>
<evidence type="ECO:0000256" key="1">
    <source>
        <dbReference type="ARBA" id="ARBA00004651"/>
    </source>
</evidence>
<comment type="subcellular location">
    <subcellularLocation>
        <location evidence="1">Cell membrane</location>
        <topology evidence="1">Multi-pass membrane protein</topology>
    </subcellularLocation>
</comment>
<feature type="transmembrane region" description="Helical" evidence="6">
    <location>
        <begin position="389"/>
        <end position="412"/>
    </location>
</feature>